<sequence length="247" mass="27825">MLRNMLSLRYVGLCLVFVSVVAGLNFTLAGKCSCPAKIEPVCGSVDGVPYTFMNHCVFNCTTASKPERIYHYDGVCCRLERCNPFENPVCDEHGRAFATRCLFDQAQCVELRQNKRHLKLDMSSPNCRCVKQCTPKKEPVCDTDGYTHTNMCAFLNAKCIAKMVHDKTLEIDYMGTCCENLCTASYSSLPVCDSENNTHPHLCSFLKHRCERSKRYGKTYFLGFKAFGACKIDPSSRHFSNIQANIV</sequence>
<keyword evidence="3" id="KW-1015">Disulfide bond</keyword>
<feature type="domain" description="Kazal-like" evidence="5">
    <location>
        <begin position="128"/>
        <end position="177"/>
    </location>
</feature>
<dbReference type="Pfam" id="PF07648">
    <property type="entry name" value="Kazal_2"/>
    <property type="match status" value="3"/>
</dbReference>
<dbReference type="PANTHER" id="PTHR10913:SF45">
    <property type="entry name" value="FOLLISTATIN, ISOFORM A-RELATED"/>
    <property type="match status" value="1"/>
</dbReference>
<evidence type="ECO:0000256" key="3">
    <source>
        <dbReference type="ARBA" id="ARBA00023157"/>
    </source>
</evidence>
<dbReference type="WBParaSite" id="Pan_g22019.t1">
    <property type="protein sequence ID" value="Pan_g22019.t1"/>
    <property type="gene ID" value="Pan_g22019"/>
</dbReference>
<feature type="domain" description="Kazal-like" evidence="5">
    <location>
        <begin position="178"/>
        <end position="232"/>
    </location>
</feature>
<evidence type="ECO:0000256" key="1">
    <source>
        <dbReference type="ARBA" id="ARBA00022690"/>
    </source>
</evidence>
<reference evidence="6" key="1">
    <citation type="journal article" date="2013" name="Genetics">
        <title>The draft genome and transcriptome of Panagrellus redivivus are shaped by the harsh demands of a free-living lifestyle.</title>
        <authorList>
            <person name="Srinivasan J."/>
            <person name="Dillman A.R."/>
            <person name="Macchietto M.G."/>
            <person name="Heikkinen L."/>
            <person name="Lakso M."/>
            <person name="Fracchia K.M."/>
            <person name="Antoshechkin I."/>
            <person name="Mortazavi A."/>
            <person name="Wong G."/>
            <person name="Sternberg P.W."/>
        </authorList>
    </citation>
    <scope>NUCLEOTIDE SEQUENCE [LARGE SCALE GENOMIC DNA]</scope>
    <source>
        <strain evidence="6">MT8872</strain>
    </source>
</reference>
<organism evidence="6 7">
    <name type="scientific">Panagrellus redivivus</name>
    <name type="common">Microworm</name>
    <dbReference type="NCBI Taxonomy" id="6233"/>
    <lineage>
        <taxon>Eukaryota</taxon>
        <taxon>Metazoa</taxon>
        <taxon>Ecdysozoa</taxon>
        <taxon>Nematoda</taxon>
        <taxon>Chromadorea</taxon>
        <taxon>Rhabditida</taxon>
        <taxon>Tylenchina</taxon>
        <taxon>Panagrolaimomorpha</taxon>
        <taxon>Panagrolaimoidea</taxon>
        <taxon>Panagrolaimidae</taxon>
        <taxon>Panagrellus</taxon>
    </lineage>
</organism>
<dbReference type="InterPro" id="IPR036058">
    <property type="entry name" value="Kazal_dom_sf"/>
</dbReference>
<dbReference type="Gene3D" id="3.30.60.30">
    <property type="match status" value="2"/>
</dbReference>
<evidence type="ECO:0000259" key="5">
    <source>
        <dbReference type="PROSITE" id="PS51465"/>
    </source>
</evidence>
<dbReference type="PROSITE" id="PS51465">
    <property type="entry name" value="KAZAL_2"/>
    <property type="match status" value="3"/>
</dbReference>
<name>A0A7E4VKX1_PANRE</name>
<evidence type="ECO:0000256" key="4">
    <source>
        <dbReference type="SAM" id="SignalP"/>
    </source>
</evidence>
<dbReference type="AlphaFoldDB" id="A0A7E4VKX1"/>
<dbReference type="GO" id="GO:0030154">
    <property type="term" value="P:cell differentiation"/>
    <property type="evidence" value="ECO:0007669"/>
    <property type="project" value="TreeGrafter"/>
</dbReference>
<keyword evidence="1" id="KW-0646">Protease inhibitor</keyword>
<keyword evidence="6" id="KW-1185">Reference proteome</keyword>
<keyword evidence="2" id="KW-0722">Serine protease inhibitor</keyword>
<dbReference type="CDD" id="cd00104">
    <property type="entry name" value="KAZAL_FS"/>
    <property type="match status" value="1"/>
</dbReference>
<evidence type="ECO:0000313" key="7">
    <source>
        <dbReference type="WBParaSite" id="Pan_g22019.t1"/>
    </source>
</evidence>
<evidence type="ECO:0000313" key="6">
    <source>
        <dbReference type="Proteomes" id="UP000492821"/>
    </source>
</evidence>
<evidence type="ECO:0000256" key="2">
    <source>
        <dbReference type="ARBA" id="ARBA00022900"/>
    </source>
</evidence>
<proteinExistence type="predicted"/>
<dbReference type="Proteomes" id="UP000492821">
    <property type="component" value="Unassembled WGS sequence"/>
</dbReference>
<feature type="chain" id="PRO_5029006746" evidence="4">
    <location>
        <begin position="24"/>
        <end position="247"/>
    </location>
</feature>
<feature type="signal peptide" evidence="4">
    <location>
        <begin position="1"/>
        <end position="23"/>
    </location>
</feature>
<dbReference type="SUPFAM" id="SSF100895">
    <property type="entry name" value="Kazal-type serine protease inhibitors"/>
    <property type="match status" value="4"/>
</dbReference>
<protein>
    <submittedName>
        <fullName evidence="7">Kazal-like domain-containing protein</fullName>
    </submittedName>
</protein>
<dbReference type="GO" id="GO:0005576">
    <property type="term" value="C:extracellular region"/>
    <property type="evidence" value="ECO:0007669"/>
    <property type="project" value="TreeGrafter"/>
</dbReference>
<dbReference type="SMART" id="SM00280">
    <property type="entry name" value="KAZAL"/>
    <property type="match status" value="4"/>
</dbReference>
<feature type="domain" description="Kazal-like" evidence="5">
    <location>
        <begin position="26"/>
        <end position="76"/>
    </location>
</feature>
<dbReference type="InterPro" id="IPR002350">
    <property type="entry name" value="Kazal_dom"/>
</dbReference>
<dbReference type="PANTHER" id="PTHR10913">
    <property type="entry name" value="FOLLISTATIN-RELATED"/>
    <property type="match status" value="1"/>
</dbReference>
<accession>A0A7E4VKX1</accession>
<dbReference type="InterPro" id="IPR050653">
    <property type="entry name" value="Prot_Inhib_GrowthFact_Antg"/>
</dbReference>
<reference evidence="7" key="2">
    <citation type="submission" date="2020-10" db="UniProtKB">
        <authorList>
            <consortium name="WormBaseParasite"/>
        </authorList>
    </citation>
    <scope>IDENTIFICATION</scope>
</reference>
<keyword evidence="4" id="KW-0732">Signal</keyword>